<keyword evidence="3" id="KW-1185">Reference proteome</keyword>
<sequence>MSYFSSNFHFFYESSVSQNSTGDFRWNRYRSSNTSSGIYLFIGMPPHWICIFFVHVLFLQFSPFFYESSINHPSPNSTGDLDDIDTEALRLQEASISLSACHPIEFVYFQFMLYFSSLVHCFMNHL</sequence>
<keyword evidence="1" id="KW-1133">Transmembrane helix</keyword>
<organism evidence="2 3">
    <name type="scientific">Blepharisma stoltei</name>
    <dbReference type="NCBI Taxonomy" id="1481888"/>
    <lineage>
        <taxon>Eukaryota</taxon>
        <taxon>Sar</taxon>
        <taxon>Alveolata</taxon>
        <taxon>Ciliophora</taxon>
        <taxon>Postciliodesmatophora</taxon>
        <taxon>Heterotrichea</taxon>
        <taxon>Heterotrichida</taxon>
        <taxon>Blepharismidae</taxon>
        <taxon>Blepharisma</taxon>
    </lineage>
</organism>
<proteinExistence type="predicted"/>
<dbReference type="AlphaFoldDB" id="A0AAU9JM55"/>
<accession>A0AAU9JM55</accession>
<reference evidence="2" key="1">
    <citation type="submission" date="2021-09" db="EMBL/GenBank/DDBJ databases">
        <authorList>
            <consortium name="AG Swart"/>
            <person name="Singh M."/>
            <person name="Singh A."/>
            <person name="Seah K."/>
            <person name="Emmerich C."/>
        </authorList>
    </citation>
    <scope>NUCLEOTIDE SEQUENCE</scope>
    <source>
        <strain evidence="2">ATCC30299</strain>
    </source>
</reference>
<evidence type="ECO:0000313" key="3">
    <source>
        <dbReference type="Proteomes" id="UP001162131"/>
    </source>
</evidence>
<feature type="transmembrane region" description="Helical" evidence="1">
    <location>
        <begin position="106"/>
        <end position="123"/>
    </location>
</feature>
<evidence type="ECO:0000256" key="1">
    <source>
        <dbReference type="SAM" id="Phobius"/>
    </source>
</evidence>
<keyword evidence="1" id="KW-0472">Membrane</keyword>
<name>A0AAU9JM55_9CILI</name>
<feature type="transmembrane region" description="Helical" evidence="1">
    <location>
        <begin position="38"/>
        <end position="58"/>
    </location>
</feature>
<keyword evidence="1" id="KW-0812">Transmembrane</keyword>
<protein>
    <submittedName>
        <fullName evidence="2">Uncharacterized protein</fullName>
    </submittedName>
</protein>
<dbReference type="EMBL" id="CAJZBQ010000040">
    <property type="protein sequence ID" value="CAG9326209.1"/>
    <property type="molecule type" value="Genomic_DNA"/>
</dbReference>
<gene>
    <name evidence="2" type="ORF">BSTOLATCC_MIC41022</name>
</gene>
<comment type="caution">
    <text evidence="2">The sequence shown here is derived from an EMBL/GenBank/DDBJ whole genome shotgun (WGS) entry which is preliminary data.</text>
</comment>
<evidence type="ECO:0000313" key="2">
    <source>
        <dbReference type="EMBL" id="CAG9326209.1"/>
    </source>
</evidence>
<dbReference type="Proteomes" id="UP001162131">
    <property type="component" value="Unassembled WGS sequence"/>
</dbReference>